<dbReference type="OrthoDB" id="6921368at2"/>
<keyword evidence="2" id="KW-1185">Reference proteome</keyword>
<evidence type="ECO:0000313" key="2">
    <source>
        <dbReference type="Proteomes" id="UP000248856"/>
    </source>
</evidence>
<dbReference type="AlphaFoldDB" id="A0A328Z4F7"/>
<dbReference type="Proteomes" id="UP000248856">
    <property type="component" value="Unassembled WGS sequence"/>
</dbReference>
<dbReference type="EMBL" id="QLTA01000026">
    <property type="protein sequence ID" value="RAR79432.1"/>
    <property type="molecule type" value="Genomic_DNA"/>
</dbReference>
<name>A0A328Z4F7_9BURK</name>
<reference evidence="1 2" key="1">
    <citation type="submission" date="2018-06" db="EMBL/GenBank/DDBJ databases">
        <title>Genomic Encyclopedia of Archaeal and Bacterial Type Strains, Phase II (KMG-II): from individual species to whole genera.</title>
        <authorList>
            <person name="Goeker M."/>
        </authorList>
    </citation>
    <scope>NUCLEOTIDE SEQUENCE [LARGE SCALE GENOMIC DNA]</scope>
    <source>
        <strain evidence="1 2">CFPB 3232</strain>
    </source>
</reference>
<gene>
    <name evidence="1" type="ORF">AX018_102641</name>
</gene>
<protein>
    <recommendedName>
        <fullName evidence="3">TniB protein</fullName>
    </recommendedName>
</protein>
<sequence>MILADSSIYTSRYEDALAPGVIKDRAESHGLPVENLMSVGVEEACQKVECGLKEVLLVTVQLEKAIRAEIERALSHSRVVYKSPGAALAAAYSGVAPSDGTPPSFITGLAGVGKTRLRLAIQRILNGNRKISLDAAHPPVPLIDYVDCVVGQKGSVSAVLRTFASPGTAVGKVKIGQEELGWECARWMRVSGVCLFGGDETQFMTQSAAASTLITRTLLALAQLQVPWFVIANYSLGWKLRSRPPESIQRLLSRPVVLLPDPSASEDWVALLSAYQVVLDEAVSFSLVDHRVELWNLCAGLKRLLVNLLVLSYWRARSAGSPKASWAHVRQAFNSVRYATARDDVNLLIAHAGQKTSLRKDLLCPFDGPEVQAEAEVFEDQLRAARQATVALRTVQASMNRQERDAIAYINKTANPKPEPIAQVIKLQKTRKPRTLNGMLDAAAGFMESLDDGSKK</sequence>
<accession>A0A328Z4F7</accession>
<organism evidence="1 2">
    <name type="scientific">Paracidovorax anthurii</name>
    <dbReference type="NCBI Taxonomy" id="78229"/>
    <lineage>
        <taxon>Bacteria</taxon>
        <taxon>Pseudomonadati</taxon>
        <taxon>Pseudomonadota</taxon>
        <taxon>Betaproteobacteria</taxon>
        <taxon>Burkholderiales</taxon>
        <taxon>Comamonadaceae</taxon>
        <taxon>Paracidovorax</taxon>
    </lineage>
</organism>
<evidence type="ECO:0000313" key="1">
    <source>
        <dbReference type="EMBL" id="RAR79432.1"/>
    </source>
</evidence>
<proteinExistence type="predicted"/>
<dbReference type="RefSeq" id="WP_146749315.1">
    <property type="nucleotide sequence ID" value="NZ_CBCSGC010000006.1"/>
</dbReference>
<comment type="caution">
    <text evidence="1">The sequence shown here is derived from an EMBL/GenBank/DDBJ whole genome shotgun (WGS) entry which is preliminary data.</text>
</comment>
<evidence type="ECO:0008006" key="3">
    <source>
        <dbReference type="Google" id="ProtNLM"/>
    </source>
</evidence>